<protein>
    <recommendedName>
        <fullName evidence="3">Peptidase S1 domain-containing protein</fullName>
    </recommendedName>
</protein>
<keyword evidence="1" id="KW-0472">Membrane</keyword>
<dbReference type="InterPro" id="IPR043504">
    <property type="entry name" value="Peptidase_S1_PA_chymotrypsin"/>
</dbReference>
<dbReference type="GO" id="GO:0042597">
    <property type="term" value="C:periplasmic space"/>
    <property type="evidence" value="ECO:0007669"/>
    <property type="project" value="TreeGrafter"/>
</dbReference>
<dbReference type="Pfam" id="PF13365">
    <property type="entry name" value="Trypsin_2"/>
    <property type="match status" value="1"/>
</dbReference>
<dbReference type="GO" id="GO:0004252">
    <property type="term" value="F:serine-type endopeptidase activity"/>
    <property type="evidence" value="ECO:0007669"/>
    <property type="project" value="InterPro"/>
</dbReference>
<dbReference type="SUPFAM" id="SSF50494">
    <property type="entry name" value="Trypsin-like serine proteases"/>
    <property type="match status" value="1"/>
</dbReference>
<evidence type="ECO:0000313" key="2">
    <source>
        <dbReference type="EMBL" id="SVB93840.1"/>
    </source>
</evidence>
<evidence type="ECO:0000256" key="1">
    <source>
        <dbReference type="SAM" id="Phobius"/>
    </source>
</evidence>
<dbReference type="PRINTS" id="PR00834">
    <property type="entry name" value="PROTEASES2C"/>
</dbReference>
<feature type="transmembrane region" description="Helical" evidence="1">
    <location>
        <begin position="31"/>
        <end position="51"/>
    </location>
</feature>
<proteinExistence type="predicted"/>
<evidence type="ECO:0008006" key="3">
    <source>
        <dbReference type="Google" id="ProtNLM"/>
    </source>
</evidence>
<organism evidence="2">
    <name type="scientific">marine metagenome</name>
    <dbReference type="NCBI Taxonomy" id="408172"/>
    <lineage>
        <taxon>unclassified sequences</taxon>
        <taxon>metagenomes</taxon>
        <taxon>ecological metagenomes</taxon>
    </lineage>
</organism>
<dbReference type="GO" id="GO:0006515">
    <property type="term" value="P:protein quality control for misfolded or incompletely synthesized proteins"/>
    <property type="evidence" value="ECO:0007669"/>
    <property type="project" value="TreeGrafter"/>
</dbReference>
<dbReference type="AlphaFoldDB" id="A0A382I2F9"/>
<sequence>MFSIELITYDTSLINKNTTSSKNMINTFPKFFSAVLFAACSFLTVSANAVLPHGFDGKELPSLAPMLDDVTPAVVNIATEGRVKQRQSPLFSDPFFRHFFKIPDQPLERKTSSLGSGVIVDSKRGLVLTNNHVIANAIQITVTLRDGRQLEAEIVGADPE</sequence>
<dbReference type="InterPro" id="IPR009003">
    <property type="entry name" value="Peptidase_S1_PA"/>
</dbReference>
<reference evidence="2" key="1">
    <citation type="submission" date="2018-05" db="EMBL/GenBank/DDBJ databases">
        <authorList>
            <person name="Lanie J.A."/>
            <person name="Ng W.-L."/>
            <person name="Kazmierczak K.M."/>
            <person name="Andrzejewski T.M."/>
            <person name="Davidsen T.M."/>
            <person name="Wayne K.J."/>
            <person name="Tettelin H."/>
            <person name="Glass J.I."/>
            <person name="Rusch D."/>
            <person name="Podicherti R."/>
            <person name="Tsui H.-C.T."/>
            <person name="Winkler M.E."/>
        </authorList>
    </citation>
    <scope>NUCLEOTIDE SEQUENCE</scope>
</reference>
<dbReference type="PANTHER" id="PTHR22939">
    <property type="entry name" value="SERINE PROTEASE FAMILY S1C HTRA-RELATED"/>
    <property type="match status" value="1"/>
</dbReference>
<keyword evidence="1" id="KW-1133">Transmembrane helix</keyword>
<gene>
    <name evidence="2" type="ORF">METZ01_LOCUS246694</name>
</gene>
<dbReference type="InterPro" id="IPR001940">
    <property type="entry name" value="Peptidase_S1C"/>
</dbReference>
<keyword evidence="1" id="KW-0812">Transmembrane</keyword>
<accession>A0A382I2F9</accession>
<dbReference type="PANTHER" id="PTHR22939:SF129">
    <property type="entry name" value="SERINE PROTEASE HTRA2, MITOCHONDRIAL"/>
    <property type="match status" value="1"/>
</dbReference>
<feature type="non-terminal residue" evidence="2">
    <location>
        <position position="160"/>
    </location>
</feature>
<dbReference type="EMBL" id="UINC01064813">
    <property type="protein sequence ID" value="SVB93840.1"/>
    <property type="molecule type" value="Genomic_DNA"/>
</dbReference>
<dbReference type="Gene3D" id="2.40.10.10">
    <property type="entry name" value="Trypsin-like serine proteases"/>
    <property type="match status" value="1"/>
</dbReference>
<name>A0A382I2F9_9ZZZZ</name>